<evidence type="ECO:0000313" key="5">
    <source>
        <dbReference type="Proteomes" id="UP000697127"/>
    </source>
</evidence>
<organism evidence="4 5">
    <name type="scientific">Pichia californica</name>
    <dbReference type="NCBI Taxonomy" id="460514"/>
    <lineage>
        <taxon>Eukaryota</taxon>
        <taxon>Fungi</taxon>
        <taxon>Dikarya</taxon>
        <taxon>Ascomycota</taxon>
        <taxon>Saccharomycotina</taxon>
        <taxon>Pichiomycetes</taxon>
        <taxon>Pichiales</taxon>
        <taxon>Pichiaceae</taxon>
        <taxon>Pichia</taxon>
    </lineage>
</organism>
<feature type="compositionally biased region" description="Acidic residues" evidence="2">
    <location>
        <begin position="416"/>
        <end position="523"/>
    </location>
</feature>
<accession>A0A9P7BDC3</accession>
<feature type="compositionally biased region" description="Basic and acidic residues" evidence="2">
    <location>
        <begin position="406"/>
        <end position="415"/>
    </location>
</feature>
<comment type="caution">
    <text evidence="4">The sequence shown here is derived from an EMBL/GenBank/DDBJ whole genome shotgun (WGS) entry which is preliminary data.</text>
</comment>
<sequence length="616" mass="72046">MSAISNFPIPYWINIYNCSMEGEPPTNNTLRIGRASSSKNYFRRAGDRKNIFLENPVVSATHIEIYKTPNLDSLALLNKSKNGFFLIDEFTKKVTFVNDKKKCAHLKNGGIIGLCFSKKFLKDFQSNQINKNIIIDETLKQCKILIQIYTNYDYDLIANVFDYSHYFNNRKDQFDNLLELIYNGTFIDTCDYLSNAIYNISRTLMKEQNDLNISDNDDFYGEKIYYSEDEDDDNEEEDDDSDKYDYDYENNHSFDTFLSKADYRLFLDSESSDNNPEEYNSHSDDSTSKSDNEADEVSDKSENDEDENVYDFKIKNTANVSNAFNKYANGEDDNVLNDDKTKEKNKTESCNTNSDRTNYDFKVNHGAILSHSSIEESDIDSEEESPKIDILKADFVCDCRKEGLKVNKESIKPVEQEEEEQEDEEQEEEEQEDEEQEEEEQEDEEQEEEEQEDEEQEEEEQEDEEQEEEEQEDEEQEEEEQEDEEQEEEEQEDEEQEKEEQEEEEQEKEEQEKEEQEKEENEEDKISKPIKDDLVLVRSLKRSHDEISDVSQSIKTQLEHLTERCDFQSKCIEDLNQEIRDLKRSKSATKAALLGAASGAVATITALYQIGSKLDL</sequence>
<dbReference type="AlphaFoldDB" id="A0A9P7BDC3"/>
<protein>
    <recommendedName>
        <fullName evidence="3">FHA domain-containing protein</fullName>
    </recommendedName>
</protein>
<feature type="region of interest" description="Disordered" evidence="2">
    <location>
        <begin position="225"/>
        <end position="247"/>
    </location>
</feature>
<feature type="domain" description="FHA" evidence="3">
    <location>
        <begin position="30"/>
        <end position="91"/>
    </location>
</feature>
<dbReference type="SUPFAM" id="SSF49879">
    <property type="entry name" value="SMAD/FHA domain"/>
    <property type="match status" value="1"/>
</dbReference>
<keyword evidence="1" id="KW-0175">Coiled coil</keyword>
<evidence type="ECO:0000256" key="2">
    <source>
        <dbReference type="SAM" id="MobiDB-lite"/>
    </source>
</evidence>
<dbReference type="EMBL" id="PUHW01000201">
    <property type="protein sequence ID" value="KAG0687917.1"/>
    <property type="molecule type" value="Genomic_DNA"/>
</dbReference>
<dbReference type="Proteomes" id="UP000697127">
    <property type="component" value="Unassembled WGS sequence"/>
</dbReference>
<dbReference type="Gene3D" id="2.60.200.20">
    <property type="match status" value="1"/>
</dbReference>
<name>A0A9P7BDC3_9ASCO</name>
<keyword evidence="5" id="KW-1185">Reference proteome</keyword>
<feature type="compositionally biased region" description="Basic and acidic residues" evidence="2">
    <location>
        <begin position="279"/>
        <end position="301"/>
    </location>
</feature>
<evidence type="ECO:0000313" key="4">
    <source>
        <dbReference type="EMBL" id="KAG0687917.1"/>
    </source>
</evidence>
<feature type="region of interest" description="Disordered" evidence="2">
    <location>
        <begin position="269"/>
        <end position="312"/>
    </location>
</feature>
<dbReference type="Pfam" id="PF00498">
    <property type="entry name" value="FHA"/>
    <property type="match status" value="1"/>
</dbReference>
<feature type="region of interest" description="Disordered" evidence="2">
    <location>
        <begin position="327"/>
        <end position="359"/>
    </location>
</feature>
<reference evidence="4" key="1">
    <citation type="submission" date="2020-11" db="EMBL/GenBank/DDBJ databases">
        <title>Kefir isolates.</title>
        <authorList>
            <person name="Marcisauskas S."/>
            <person name="Kim Y."/>
            <person name="Blasche S."/>
        </authorList>
    </citation>
    <scope>NUCLEOTIDE SEQUENCE</scope>
    <source>
        <strain evidence="4">Olga-1</strain>
    </source>
</reference>
<feature type="region of interest" description="Disordered" evidence="2">
    <location>
        <begin position="406"/>
        <end position="532"/>
    </location>
</feature>
<proteinExistence type="predicted"/>
<dbReference type="PROSITE" id="PS50006">
    <property type="entry name" value="FHA_DOMAIN"/>
    <property type="match status" value="1"/>
</dbReference>
<feature type="coiled-coil region" evidence="1">
    <location>
        <begin position="558"/>
        <end position="592"/>
    </location>
</feature>
<feature type="compositionally biased region" description="Basic and acidic residues" evidence="2">
    <location>
        <begin position="337"/>
        <end position="347"/>
    </location>
</feature>
<dbReference type="InterPro" id="IPR008984">
    <property type="entry name" value="SMAD_FHA_dom_sf"/>
</dbReference>
<evidence type="ECO:0000259" key="3">
    <source>
        <dbReference type="PROSITE" id="PS50006"/>
    </source>
</evidence>
<feature type="compositionally biased region" description="Acidic residues" evidence="2">
    <location>
        <begin position="227"/>
        <end position="242"/>
    </location>
</feature>
<gene>
    <name evidence="4" type="ORF">C6P40_001715</name>
</gene>
<evidence type="ECO:0000256" key="1">
    <source>
        <dbReference type="SAM" id="Coils"/>
    </source>
</evidence>
<dbReference type="InterPro" id="IPR000253">
    <property type="entry name" value="FHA_dom"/>
</dbReference>